<evidence type="ECO:0000256" key="1">
    <source>
        <dbReference type="SAM" id="Phobius"/>
    </source>
</evidence>
<name>A0A0G0ZAG1_9BACT</name>
<evidence type="ECO:0000313" key="2">
    <source>
        <dbReference type="EMBL" id="KKS45680.1"/>
    </source>
</evidence>
<comment type="caution">
    <text evidence="2">The sequence shown here is derived from an EMBL/GenBank/DDBJ whole genome shotgun (WGS) entry which is preliminary data.</text>
</comment>
<evidence type="ECO:0000313" key="3">
    <source>
        <dbReference type="Proteomes" id="UP000034320"/>
    </source>
</evidence>
<dbReference type="EMBL" id="LCDD01000031">
    <property type="protein sequence ID" value="KKS45680.1"/>
    <property type="molecule type" value="Genomic_DNA"/>
</dbReference>
<dbReference type="Proteomes" id="UP000034320">
    <property type="component" value="Unassembled WGS sequence"/>
</dbReference>
<protein>
    <submittedName>
        <fullName evidence="2">Uncharacterized protein</fullName>
    </submittedName>
</protein>
<sequence length="64" mass="7499">MKQKFYRFLMPVVFAQQILYGPPSMREPTTAEKINSVFNIVYVPGILLVCALFGIYYFFRKGKK</sequence>
<proteinExistence type="predicted"/>
<feature type="transmembrane region" description="Helical" evidence="1">
    <location>
        <begin position="36"/>
        <end position="59"/>
    </location>
</feature>
<gene>
    <name evidence="2" type="ORF">UV09_C0031G0015</name>
</gene>
<reference evidence="2 3" key="1">
    <citation type="journal article" date="2015" name="Nature">
        <title>rRNA introns, odd ribosomes, and small enigmatic genomes across a large radiation of phyla.</title>
        <authorList>
            <person name="Brown C.T."/>
            <person name="Hug L.A."/>
            <person name="Thomas B.C."/>
            <person name="Sharon I."/>
            <person name="Castelle C.J."/>
            <person name="Singh A."/>
            <person name="Wilkins M.J."/>
            <person name="Williams K.H."/>
            <person name="Banfield J.F."/>
        </authorList>
    </citation>
    <scope>NUCLEOTIDE SEQUENCE [LARGE SCALE GENOMIC DNA]</scope>
</reference>
<dbReference type="AlphaFoldDB" id="A0A0G0ZAG1"/>
<keyword evidence="1" id="KW-0472">Membrane</keyword>
<keyword evidence="1" id="KW-0812">Transmembrane</keyword>
<organism evidence="2 3">
    <name type="scientific">Candidatus Gottesmanbacteria bacterium GW2011_GWA2_42_18</name>
    <dbReference type="NCBI Taxonomy" id="1618442"/>
    <lineage>
        <taxon>Bacteria</taxon>
        <taxon>Candidatus Gottesmaniibacteriota</taxon>
    </lineage>
</organism>
<accession>A0A0G0ZAG1</accession>
<keyword evidence="1" id="KW-1133">Transmembrane helix</keyword>